<evidence type="ECO:0000313" key="4">
    <source>
        <dbReference type="WBParaSite" id="HPLM_0001034801-mRNA-1"/>
    </source>
</evidence>
<dbReference type="Gene3D" id="1.20.58.240">
    <property type="entry name" value="STAT, domain 1"/>
    <property type="match status" value="1"/>
</dbReference>
<evidence type="ECO:0000313" key="3">
    <source>
        <dbReference type="Proteomes" id="UP000268014"/>
    </source>
</evidence>
<organism evidence="4">
    <name type="scientific">Haemonchus placei</name>
    <name type="common">Barber's pole worm</name>
    <dbReference type="NCBI Taxonomy" id="6290"/>
    <lineage>
        <taxon>Eukaryota</taxon>
        <taxon>Metazoa</taxon>
        <taxon>Ecdysozoa</taxon>
        <taxon>Nematoda</taxon>
        <taxon>Chromadorea</taxon>
        <taxon>Rhabditida</taxon>
        <taxon>Rhabditina</taxon>
        <taxon>Rhabditomorpha</taxon>
        <taxon>Strongyloidea</taxon>
        <taxon>Trichostrongylidae</taxon>
        <taxon>Haemonchus</taxon>
    </lineage>
</organism>
<reference evidence="4" key="1">
    <citation type="submission" date="2016-04" db="UniProtKB">
        <authorList>
            <consortium name="WormBaseParasite"/>
        </authorList>
    </citation>
    <scope>IDENTIFICATION</scope>
</reference>
<dbReference type="EMBL" id="UZAF01017269">
    <property type="protein sequence ID" value="VDO39867.1"/>
    <property type="molecule type" value="Genomic_DNA"/>
</dbReference>
<keyword evidence="3" id="KW-1185">Reference proteome</keyword>
<feature type="signal peptide" evidence="1">
    <location>
        <begin position="1"/>
        <end position="22"/>
    </location>
</feature>
<reference evidence="2 3" key="2">
    <citation type="submission" date="2018-11" db="EMBL/GenBank/DDBJ databases">
        <authorList>
            <consortium name="Pathogen Informatics"/>
        </authorList>
    </citation>
    <scope>NUCLEOTIDE SEQUENCE [LARGE SCALE GENOMIC DNA]</scope>
    <source>
        <strain evidence="2 3">MHpl1</strain>
    </source>
</reference>
<gene>
    <name evidence="2" type="ORF">HPLM_LOCUS10340</name>
</gene>
<keyword evidence="1" id="KW-0732">Signal</keyword>
<dbReference type="AlphaFoldDB" id="A0A158QNF6"/>
<evidence type="ECO:0000313" key="2">
    <source>
        <dbReference type="EMBL" id="VDO39867.1"/>
    </source>
</evidence>
<dbReference type="OrthoDB" id="9975416at2759"/>
<evidence type="ECO:0000256" key="1">
    <source>
        <dbReference type="SAM" id="SignalP"/>
    </source>
</evidence>
<accession>A0A158QNF6</accession>
<protein>
    <submittedName>
        <fullName evidence="2 4">Uncharacterized protein</fullName>
    </submittedName>
</protein>
<sequence>MMRSSGFALSFSTLRFFLLLHTFQRLGVYEGRMNMVVSRRESKEETVGTCDVAAVIDQDALSEESPARLEEIIKSVVIPPNERVAAAVTNSIDSPDVVMADTHRFELADFDQISLLVDMFYLPFECGRKALDLLEQFYWLYENALVMDTSKE</sequence>
<feature type="chain" id="PRO_5043135535" evidence="1">
    <location>
        <begin position="23"/>
        <end position="152"/>
    </location>
</feature>
<dbReference type="WBParaSite" id="HPLM_0001034801-mRNA-1">
    <property type="protein sequence ID" value="HPLM_0001034801-mRNA-1"/>
    <property type="gene ID" value="HPLM_0001034801"/>
</dbReference>
<proteinExistence type="predicted"/>
<dbReference type="Proteomes" id="UP000268014">
    <property type="component" value="Unassembled WGS sequence"/>
</dbReference>
<name>A0A158QNF6_HAEPC</name>